<dbReference type="EMBL" id="JAASQJ010000001">
    <property type="protein sequence ID" value="NIJ51445.1"/>
    <property type="molecule type" value="Genomic_DNA"/>
</dbReference>
<sequence>MQTEPNPQESADPKLIAYGKEVSSLLSSSNPKSWTAELWTMFGGYVLALKELGYTPGLSNTFWSWKELVDFFEKVEEIRKGEGG</sequence>
<keyword evidence="2" id="KW-1185">Reference proteome</keyword>
<proteinExistence type="predicted"/>
<evidence type="ECO:0000313" key="1">
    <source>
        <dbReference type="EMBL" id="NIJ51445.1"/>
    </source>
</evidence>
<protein>
    <submittedName>
        <fullName evidence="1">Uncharacterized protein</fullName>
    </submittedName>
</protein>
<gene>
    <name evidence="1" type="ORF">FHS68_000601</name>
</gene>
<accession>A0ABX0UID9</accession>
<evidence type="ECO:0000313" key="2">
    <source>
        <dbReference type="Proteomes" id="UP001179181"/>
    </source>
</evidence>
<organism evidence="1 2">
    <name type="scientific">Dyadobacter arcticus</name>
    <dbReference type="NCBI Taxonomy" id="1078754"/>
    <lineage>
        <taxon>Bacteria</taxon>
        <taxon>Pseudomonadati</taxon>
        <taxon>Bacteroidota</taxon>
        <taxon>Cytophagia</taxon>
        <taxon>Cytophagales</taxon>
        <taxon>Spirosomataceae</taxon>
        <taxon>Dyadobacter</taxon>
    </lineage>
</organism>
<dbReference type="RefSeq" id="WP_167267093.1">
    <property type="nucleotide sequence ID" value="NZ_JAASQJ010000001.1"/>
</dbReference>
<reference evidence="1 2" key="1">
    <citation type="submission" date="2020-03" db="EMBL/GenBank/DDBJ databases">
        <title>Genomic Encyclopedia of Type Strains, Phase IV (KMG-IV): sequencing the most valuable type-strain genomes for metagenomic binning, comparative biology and taxonomic classification.</title>
        <authorList>
            <person name="Goeker M."/>
        </authorList>
    </citation>
    <scope>NUCLEOTIDE SEQUENCE [LARGE SCALE GENOMIC DNA]</scope>
    <source>
        <strain evidence="1 2">DSM 102865</strain>
    </source>
</reference>
<dbReference type="Proteomes" id="UP001179181">
    <property type="component" value="Unassembled WGS sequence"/>
</dbReference>
<name>A0ABX0UID9_9BACT</name>
<comment type="caution">
    <text evidence="1">The sequence shown here is derived from an EMBL/GenBank/DDBJ whole genome shotgun (WGS) entry which is preliminary data.</text>
</comment>